<dbReference type="InterPro" id="IPR052101">
    <property type="entry name" value="Plant_StressResp_Kinase"/>
</dbReference>
<dbReference type="Gramene" id="mRNA:HanXRQr2_Chr11g0498191">
    <property type="protein sequence ID" value="mRNA:HanXRQr2_Chr11g0498191"/>
    <property type="gene ID" value="HanXRQr2_Chr11g0498191"/>
</dbReference>
<dbReference type="Gene3D" id="1.10.510.10">
    <property type="entry name" value="Transferase(Phosphotransferase) domain 1"/>
    <property type="match status" value="1"/>
</dbReference>
<dbReference type="SUPFAM" id="SSF56112">
    <property type="entry name" value="Protein kinase-like (PK-like)"/>
    <property type="match status" value="1"/>
</dbReference>
<dbReference type="Pfam" id="PF07714">
    <property type="entry name" value="PK_Tyr_Ser-Thr"/>
    <property type="match status" value="1"/>
</dbReference>
<evidence type="ECO:0000256" key="5">
    <source>
        <dbReference type="ARBA" id="ARBA00022840"/>
    </source>
</evidence>
<keyword evidence="5" id="KW-0067">ATP-binding</keyword>
<dbReference type="Proteomes" id="UP000215914">
    <property type="component" value="Unassembled WGS sequence"/>
</dbReference>
<dbReference type="InterPro" id="IPR001245">
    <property type="entry name" value="Ser-Thr/Tyr_kinase_cat_dom"/>
</dbReference>
<sequence>MRFYNYTWAKVSRVSRLKHDNVVQMLGYCVDDGMRLLAYEYASYGSLRDILHGKFFSLLLS</sequence>
<reference evidence="7" key="2">
    <citation type="submission" date="2020-06" db="EMBL/GenBank/DDBJ databases">
        <title>Helianthus annuus Genome sequencing and assembly Release 2.</title>
        <authorList>
            <person name="Gouzy J."/>
            <person name="Langlade N."/>
            <person name="Munos S."/>
        </authorList>
    </citation>
    <scope>NUCLEOTIDE SEQUENCE</scope>
    <source>
        <tissue evidence="7">Leaves</tissue>
    </source>
</reference>
<evidence type="ECO:0000313" key="8">
    <source>
        <dbReference type="Proteomes" id="UP000215914"/>
    </source>
</evidence>
<organism evidence="7 8">
    <name type="scientific">Helianthus annuus</name>
    <name type="common">Common sunflower</name>
    <dbReference type="NCBI Taxonomy" id="4232"/>
    <lineage>
        <taxon>Eukaryota</taxon>
        <taxon>Viridiplantae</taxon>
        <taxon>Streptophyta</taxon>
        <taxon>Embryophyta</taxon>
        <taxon>Tracheophyta</taxon>
        <taxon>Spermatophyta</taxon>
        <taxon>Magnoliopsida</taxon>
        <taxon>eudicotyledons</taxon>
        <taxon>Gunneridae</taxon>
        <taxon>Pentapetalae</taxon>
        <taxon>asterids</taxon>
        <taxon>campanulids</taxon>
        <taxon>Asterales</taxon>
        <taxon>Asteraceae</taxon>
        <taxon>Asteroideae</taxon>
        <taxon>Heliantheae alliance</taxon>
        <taxon>Heliantheae</taxon>
        <taxon>Helianthus</taxon>
    </lineage>
</organism>
<dbReference type="GO" id="GO:0004672">
    <property type="term" value="F:protein kinase activity"/>
    <property type="evidence" value="ECO:0007669"/>
    <property type="project" value="InterPro"/>
</dbReference>
<evidence type="ECO:0000313" key="7">
    <source>
        <dbReference type="EMBL" id="KAF5782624.1"/>
    </source>
</evidence>
<keyword evidence="1" id="KW-0597">Phosphoprotein</keyword>
<keyword evidence="8" id="KW-1185">Reference proteome</keyword>
<evidence type="ECO:0000256" key="4">
    <source>
        <dbReference type="ARBA" id="ARBA00022777"/>
    </source>
</evidence>
<gene>
    <name evidence="7" type="ORF">HanXRQr2_Chr11g0498191</name>
</gene>
<protein>
    <recommendedName>
        <fullName evidence="6">Serine-threonine/tyrosine-protein kinase catalytic domain-containing protein</fullName>
    </recommendedName>
</protein>
<proteinExistence type="predicted"/>
<dbReference type="InterPro" id="IPR011009">
    <property type="entry name" value="Kinase-like_dom_sf"/>
</dbReference>
<evidence type="ECO:0000256" key="3">
    <source>
        <dbReference type="ARBA" id="ARBA00022741"/>
    </source>
</evidence>
<dbReference type="PANTHER" id="PTHR47983:SF3">
    <property type="entry name" value="OS05G0135800 PROTEIN"/>
    <property type="match status" value="1"/>
</dbReference>
<evidence type="ECO:0000256" key="2">
    <source>
        <dbReference type="ARBA" id="ARBA00022679"/>
    </source>
</evidence>
<keyword evidence="2 7" id="KW-0808">Transferase</keyword>
<keyword evidence="3" id="KW-0547">Nucleotide-binding</keyword>
<comment type="caution">
    <text evidence="7">The sequence shown here is derived from an EMBL/GenBank/DDBJ whole genome shotgun (WGS) entry which is preliminary data.</text>
</comment>
<evidence type="ECO:0000256" key="1">
    <source>
        <dbReference type="ARBA" id="ARBA00022553"/>
    </source>
</evidence>
<name>A0A9K3HQN7_HELAN</name>
<reference evidence="7" key="1">
    <citation type="journal article" date="2017" name="Nature">
        <title>The sunflower genome provides insights into oil metabolism, flowering and Asterid evolution.</title>
        <authorList>
            <person name="Badouin H."/>
            <person name="Gouzy J."/>
            <person name="Grassa C.J."/>
            <person name="Murat F."/>
            <person name="Staton S.E."/>
            <person name="Cottret L."/>
            <person name="Lelandais-Briere C."/>
            <person name="Owens G.L."/>
            <person name="Carrere S."/>
            <person name="Mayjonade B."/>
            <person name="Legrand L."/>
            <person name="Gill N."/>
            <person name="Kane N.C."/>
            <person name="Bowers J.E."/>
            <person name="Hubner S."/>
            <person name="Bellec A."/>
            <person name="Berard A."/>
            <person name="Berges H."/>
            <person name="Blanchet N."/>
            <person name="Boniface M.C."/>
            <person name="Brunel D."/>
            <person name="Catrice O."/>
            <person name="Chaidir N."/>
            <person name="Claudel C."/>
            <person name="Donnadieu C."/>
            <person name="Faraut T."/>
            <person name="Fievet G."/>
            <person name="Helmstetter N."/>
            <person name="King M."/>
            <person name="Knapp S.J."/>
            <person name="Lai Z."/>
            <person name="Le Paslier M.C."/>
            <person name="Lippi Y."/>
            <person name="Lorenzon L."/>
            <person name="Mandel J.R."/>
            <person name="Marage G."/>
            <person name="Marchand G."/>
            <person name="Marquand E."/>
            <person name="Bret-Mestries E."/>
            <person name="Morien E."/>
            <person name="Nambeesan S."/>
            <person name="Nguyen T."/>
            <person name="Pegot-Espagnet P."/>
            <person name="Pouilly N."/>
            <person name="Raftis F."/>
            <person name="Sallet E."/>
            <person name="Schiex T."/>
            <person name="Thomas J."/>
            <person name="Vandecasteele C."/>
            <person name="Vares D."/>
            <person name="Vear F."/>
            <person name="Vautrin S."/>
            <person name="Crespi M."/>
            <person name="Mangin B."/>
            <person name="Burke J.M."/>
            <person name="Salse J."/>
            <person name="Munos S."/>
            <person name="Vincourt P."/>
            <person name="Rieseberg L.H."/>
            <person name="Langlade N.B."/>
        </authorList>
    </citation>
    <scope>NUCLEOTIDE SEQUENCE</scope>
    <source>
        <tissue evidence="7">Leaves</tissue>
    </source>
</reference>
<evidence type="ECO:0000259" key="6">
    <source>
        <dbReference type="Pfam" id="PF07714"/>
    </source>
</evidence>
<dbReference type="EMBL" id="MNCJ02000326">
    <property type="protein sequence ID" value="KAF5782624.1"/>
    <property type="molecule type" value="Genomic_DNA"/>
</dbReference>
<dbReference type="PANTHER" id="PTHR47983">
    <property type="entry name" value="PTO-INTERACTING PROTEIN 1-LIKE"/>
    <property type="match status" value="1"/>
</dbReference>
<dbReference type="AlphaFoldDB" id="A0A9K3HQN7"/>
<keyword evidence="4" id="KW-0418">Kinase</keyword>
<feature type="domain" description="Serine-threonine/tyrosine-protein kinase catalytic" evidence="6">
    <location>
        <begin position="11"/>
        <end position="53"/>
    </location>
</feature>
<accession>A0A9K3HQN7</accession>
<dbReference type="GO" id="GO:0005524">
    <property type="term" value="F:ATP binding"/>
    <property type="evidence" value="ECO:0007669"/>
    <property type="project" value="UniProtKB-KW"/>
</dbReference>